<dbReference type="RefSeq" id="WP_154455162.1">
    <property type="nucleotide sequence ID" value="NZ_BRXN01000003.1"/>
</dbReference>
<reference evidence="1 3" key="1">
    <citation type="submission" date="2019-08" db="EMBL/GenBank/DDBJ databases">
        <title>In-depth cultivation of the pig gut microbiome towards novel bacterial diversity and tailored functional studies.</title>
        <authorList>
            <person name="Wylensek D."/>
            <person name="Hitch T.C.A."/>
            <person name="Clavel T."/>
        </authorList>
    </citation>
    <scope>NUCLEOTIDE SEQUENCE [LARGE SCALE GENOMIC DNA]</scope>
    <source>
        <strain evidence="1 3">BL-178-WT-3A</strain>
    </source>
</reference>
<dbReference type="InterPro" id="IPR021351">
    <property type="entry name" value="DUF2969"/>
</dbReference>
<accession>A0A6N7X5X4</accession>
<keyword evidence="4" id="KW-1185">Reference proteome</keyword>
<gene>
    <name evidence="1" type="ORF">FYJ82_06515</name>
    <name evidence="2" type="ORF">O6R09_03895</name>
</gene>
<dbReference type="AlphaFoldDB" id="A0A6N7X5X4"/>
<evidence type="ECO:0000313" key="2">
    <source>
        <dbReference type="EMBL" id="WBB07075.1"/>
    </source>
</evidence>
<organism evidence="1 3">
    <name type="scientific">Streptococcus alactolyticus</name>
    <dbReference type="NCBI Taxonomy" id="29389"/>
    <lineage>
        <taxon>Bacteria</taxon>
        <taxon>Bacillati</taxon>
        <taxon>Bacillota</taxon>
        <taxon>Bacilli</taxon>
        <taxon>Lactobacillales</taxon>
        <taxon>Streptococcaceae</taxon>
        <taxon>Streptococcus</taxon>
    </lineage>
</organism>
<name>A0A6N7X5X4_STRAY</name>
<dbReference type="EMBL" id="CP114883">
    <property type="protein sequence ID" value="WBB07075.1"/>
    <property type="molecule type" value="Genomic_DNA"/>
</dbReference>
<proteinExistence type="predicted"/>
<sequence>MSKKDKKIELQLSDSKVTINNAKVDGYALQTGKKTIGEIAELENRFAVVENGEVKAFFKNLEQAIESTIENYNLNR</sequence>
<evidence type="ECO:0000313" key="3">
    <source>
        <dbReference type="Proteomes" id="UP000471052"/>
    </source>
</evidence>
<dbReference type="Proteomes" id="UP001212085">
    <property type="component" value="Chromosome"/>
</dbReference>
<dbReference type="Proteomes" id="UP000471052">
    <property type="component" value="Unassembled WGS sequence"/>
</dbReference>
<dbReference type="OrthoDB" id="2151809at2"/>
<dbReference type="Pfam" id="PF11184">
    <property type="entry name" value="DUF2969"/>
    <property type="match status" value="1"/>
</dbReference>
<protein>
    <submittedName>
        <fullName evidence="1">DUF2969 domain-containing protein</fullName>
    </submittedName>
</protein>
<evidence type="ECO:0000313" key="4">
    <source>
        <dbReference type="Proteomes" id="UP001212085"/>
    </source>
</evidence>
<reference evidence="2 4" key="2">
    <citation type="submission" date="2022-12" db="EMBL/GenBank/DDBJ databases">
        <title>Streptococcus alactolyticus LGM, complete genome.</title>
        <authorList>
            <person name="Liu Z."/>
            <person name="Mu C."/>
            <person name="Zhu W."/>
        </authorList>
    </citation>
    <scope>NUCLEOTIDE SEQUENCE [LARGE SCALE GENOMIC DNA]</scope>
    <source>
        <strain evidence="2 4">LGM</strain>
    </source>
</reference>
<dbReference type="GeneID" id="99635835"/>
<dbReference type="EMBL" id="VUNP01000026">
    <property type="protein sequence ID" value="MST54039.1"/>
    <property type="molecule type" value="Genomic_DNA"/>
</dbReference>
<evidence type="ECO:0000313" key="1">
    <source>
        <dbReference type="EMBL" id="MST54039.1"/>
    </source>
</evidence>